<dbReference type="PANTHER" id="PTHR45695">
    <property type="entry name" value="LEUCOKININ RECEPTOR-RELATED"/>
    <property type="match status" value="1"/>
</dbReference>
<name>A0A9W9YNV5_9CNID</name>
<reference evidence="12" key="1">
    <citation type="submission" date="2023-01" db="EMBL/GenBank/DDBJ databases">
        <title>Genome assembly of the deep-sea coral Lophelia pertusa.</title>
        <authorList>
            <person name="Herrera S."/>
            <person name="Cordes E."/>
        </authorList>
    </citation>
    <scope>NUCLEOTIDE SEQUENCE</scope>
    <source>
        <strain evidence="12">USNM1676648</strain>
        <tissue evidence="12">Polyp</tissue>
    </source>
</reference>
<dbReference type="InterPro" id="IPR017452">
    <property type="entry name" value="GPCR_Rhodpsn_7TM"/>
</dbReference>
<dbReference type="Gene3D" id="1.20.1070.10">
    <property type="entry name" value="Rhodopsin 7-helix transmembrane proteins"/>
    <property type="match status" value="1"/>
</dbReference>
<sequence length="307" mass="34701">MAVADLLVTLVVMPVSMAFLYTGGKWLLSGNLGQVTCISVYFGYHVSIAASILTLLIMSVDRYQAVVYPFSCFPTFRRAKVLTVVIWLSSMIFSIPIAVVWRAGDYELWGTYCGPVFKNLGILGMPVFYTYLFLLMYLIPLLVISSLYTLVGRALSRRNVPTGAEQRNEMTKRKVVRTLVIITAVFAFCWLPTQCYHFILAFHPDEGSLPRYVMVLCFWSGHANSAVNPWLYMMLTKKFRKALRDVLRTTSGYSRFRSRTSRAQSSTSSTTVTTRVGNSLRGQRANHDQANGLLDPKQVEFCRETVL</sequence>
<feature type="transmembrane region" description="Helical" evidence="10">
    <location>
        <begin position="128"/>
        <end position="151"/>
    </location>
</feature>
<dbReference type="GO" id="GO:0005886">
    <property type="term" value="C:plasma membrane"/>
    <property type="evidence" value="ECO:0007669"/>
    <property type="project" value="TreeGrafter"/>
</dbReference>
<keyword evidence="13" id="KW-1185">Reference proteome</keyword>
<comment type="similarity">
    <text evidence="8">Belongs to the G-protein coupled receptor 1 family.</text>
</comment>
<comment type="subcellular location">
    <subcellularLocation>
        <location evidence="1">Membrane</location>
        <topology evidence="1">Multi-pass membrane protein</topology>
    </subcellularLocation>
</comment>
<evidence type="ECO:0000313" key="13">
    <source>
        <dbReference type="Proteomes" id="UP001163046"/>
    </source>
</evidence>
<feature type="domain" description="G-protein coupled receptors family 1 profile" evidence="11">
    <location>
        <begin position="1"/>
        <end position="232"/>
    </location>
</feature>
<dbReference type="Pfam" id="PF00001">
    <property type="entry name" value="7tm_1"/>
    <property type="match status" value="1"/>
</dbReference>
<keyword evidence="4 8" id="KW-0297">G-protein coupled receptor</keyword>
<dbReference type="PANTHER" id="PTHR45695:SF9">
    <property type="entry name" value="LEUCOKININ RECEPTOR"/>
    <property type="match status" value="1"/>
</dbReference>
<proteinExistence type="inferred from homology"/>
<evidence type="ECO:0000256" key="4">
    <source>
        <dbReference type="ARBA" id="ARBA00023040"/>
    </source>
</evidence>
<dbReference type="SMART" id="SM01381">
    <property type="entry name" value="7TM_GPCR_Srsx"/>
    <property type="match status" value="1"/>
</dbReference>
<evidence type="ECO:0000256" key="7">
    <source>
        <dbReference type="ARBA" id="ARBA00023224"/>
    </source>
</evidence>
<organism evidence="12 13">
    <name type="scientific">Desmophyllum pertusum</name>
    <dbReference type="NCBI Taxonomy" id="174260"/>
    <lineage>
        <taxon>Eukaryota</taxon>
        <taxon>Metazoa</taxon>
        <taxon>Cnidaria</taxon>
        <taxon>Anthozoa</taxon>
        <taxon>Hexacorallia</taxon>
        <taxon>Scleractinia</taxon>
        <taxon>Caryophylliina</taxon>
        <taxon>Caryophylliidae</taxon>
        <taxon>Desmophyllum</taxon>
    </lineage>
</organism>
<feature type="transmembrane region" description="Helical" evidence="10">
    <location>
        <begin position="81"/>
        <end position="101"/>
    </location>
</feature>
<evidence type="ECO:0000256" key="6">
    <source>
        <dbReference type="ARBA" id="ARBA00023170"/>
    </source>
</evidence>
<keyword evidence="2 8" id="KW-0812">Transmembrane</keyword>
<evidence type="ECO:0000313" key="12">
    <source>
        <dbReference type="EMBL" id="KAJ7355148.1"/>
    </source>
</evidence>
<dbReference type="OrthoDB" id="5962650at2759"/>
<evidence type="ECO:0000256" key="1">
    <source>
        <dbReference type="ARBA" id="ARBA00004141"/>
    </source>
</evidence>
<evidence type="ECO:0000256" key="9">
    <source>
        <dbReference type="SAM" id="MobiDB-lite"/>
    </source>
</evidence>
<dbReference type="PRINTS" id="PR00237">
    <property type="entry name" value="GPCRRHODOPSN"/>
</dbReference>
<dbReference type="PROSITE" id="PS50262">
    <property type="entry name" value="G_PROTEIN_RECEP_F1_2"/>
    <property type="match status" value="1"/>
</dbReference>
<feature type="transmembrane region" description="Helical" evidence="10">
    <location>
        <begin position="175"/>
        <end position="193"/>
    </location>
</feature>
<feature type="region of interest" description="Disordered" evidence="9">
    <location>
        <begin position="258"/>
        <end position="281"/>
    </location>
</feature>
<dbReference type="FunFam" id="1.20.1070.10:FF:000291">
    <property type="entry name" value="Predicted protein"/>
    <property type="match status" value="1"/>
</dbReference>
<dbReference type="PROSITE" id="PS00237">
    <property type="entry name" value="G_PROTEIN_RECEP_F1_1"/>
    <property type="match status" value="1"/>
</dbReference>
<evidence type="ECO:0000256" key="5">
    <source>
        <dbReference type="ARBA" id="ARBA00023136"/>
    </source>
</evidence>
<dbReference type="SUPFAM" id="SSF81321">
    <property type="entry name" value="Family A G protein-coupled receptor-like"/>
    <property type="match status" value="1"/>
</dbReference>
<dbReference type="Proteomes" id="UP001163046">
    <property type="component" value="Unassembled WGS sequence"/>
</dbReference>
<dbReference type="AlphaFoldDB" id="A0A9W9YNV5"/>
<keyword evidence="5 10" id="KW-0472">Membrane</keyword>
<keyword evidence="6 8" id="KW-0675">Receptor</keyword>
<accession>A0A9W9YNV5</accession>
<evidence type="ECO:0000256" key="2">
    <source>
        <dbReference type="ARBA" id="ARBA00022692"/>
    </source>
</evidence>
<gene>
    <name evidence="12" type="ORF">OS493_027940</name>
</gene>
<dbReference type="InterPro" id="IPR000276">
    <property type="entry name" value="GPCR_Rhodpsn"/>
</dbReference>
<evidence type="ECO:0000256" key="10">
    <source>
        <dbReference type="SAM" id="Phobius"/>
    </source>
</evidence>
<dbReference type="EMBL" id="MU827327">
    <property type="protein sequence ID" value="KAJ7355148.1"/>
    <property type="molecule type" value="Genomic_DNA"/>
</dbReference>
<feature type="transmembrane region" description="Helical" evidence="10">
    <location>
        <begin position="42"/>
        <end position="60"/>
    </location>
</feature>
<evidence type="ECO:0000256" key="3">
    <source>
        <dbReference type="ARBA" id="ARBA00022989"/>
    </source>
</evidence>
<keyword evidence="7 8" id="KW-0807">Transducer</keyword>
<dbReference type="GO" id="GO:0004930">
    <property type="term" value="F:G protein-coupled receptor activity"/>
    <property type="evidence" value="ECO:0007669"/>
    <property type="project" value="UniProtKB-KW"/>
</dbReference>
<evidence type="ECO:0000256" key="8">
    <source>
        <dbReference type="RuleBase" id="RU000688"/>
    </source>
</evidence>
<evidence type="ECO:0000259" key="11">
    <source>
        <dbReference type="PROSITE" id="PS50262"/>
    </source>
</evidence>
<keyword evidence="3 10" id="KW-1133">Transmembrane helix</keyword>
<feature type="compositionally biased region" description="Low complexity" evidence="9">
    <location>
        <begin position="261"/>
        <end position="275"/>
    </location>
</feature>
<protein>
    <recommendedName>
        <fullName evidence="11">G-protein coupled receptors family 1 profile domain-containing protein</fullName>
    </recommendedName>
</protein>
<comment type="caution">
    <text evidence="12">The sequence shown here is derived from an EMBL/GenBank/DDBJ whole genome shotgun (WGS) entry which is preliminary data.</text>
</comment>
<feature type="transmembrane region" description="Helical" evidence="10">
    <location>
        <begin position="213"/>
        <end position="235"/>
    </location>
</feature>